<protein>
    <submittedName>
        <fullName evidence="3">DUF2382 domain-containing protein</fullName>
    </submittedName>
</protein>
<dbReference type="PANTHER" id="PTHR38463:SF1">
    <property type="entry name" value="STRESS RESPONSE PROTEIN YSNF"/>
    <property type="match status" value="1"/>
</dbReference>
<dbReference type="RefSeq" id="WP_118877605.1">
    <property type="nucleotide sequence ID" value="NZ_QWEI01000013.1"/>
</dbReference>
<dbReference type="InterPro" id="IPR052967">
    <property type="entry name" value="Stress_Response_Assoc"/>
</dbReference>
<comment type="caution">
    <text evidence="3">The sequence shown here is derived from an EMBL/GenBank/DDBJ whole genome shotgun (WGS) entry which is preliminary data.</text>
</comment>
<gene>
    <name evidence="3" type="ORF">D1B33_16980</name>
</gene>
<dbReference type="Pfam" id="PF09557">
    <property type="entry name" value="DUF2382"/>
    <property type="match status" value="1"/>
</dbReference>
<dbReference type="EMBL" id="QWEI01000013">
    <property type="protein sequence ID" value="RHW32428.1"/>
    <property type="molecule type" value="Genomic_DNA"/>
</dbReference>
<proteinExistence type="predicted"/>
<dbReference type="Pfam" id="PF11181">
    <property type="entry name" value="YflT"/>
    <property type="match status" value="1"/>
</dbReference>
<dbReference type="InterPro" id="IPR019060">
    <property type="entry name" value="DUF2382"/>
</dbReference>
<dbReference type="AlphaFoldDB" id="A0A396S3B3"/>
<accession>A0A396S3B3</accession>
<sequence>MALRDNKLHGIYNSEAQLQAEMDRLRLQGYRDEDMFIVSHRDNQFTLHRGSTTNGEEIKEGSWWDKFKAFMSGEDTMDDNFRRIGFTDEERERYYSDLRAGKYLLYVDSDYDTYYNGTLANALTNNEETVELHEERLNVDKKPVVTGEVTVNKNVHEDEQVIEVPVEREEVYVERRPVNVESAVDGDTHFRADGTLNDGETIHIPVTEERVDVTKKDVVTEEVVVGKRKVMDTETVRDTVRREEVEIEGMPNIEHDDTFNNNENRY</sequence>
<reference evidence="3 4" key="1">
    <citation type="submission" date="2018-08" db="EMBL/GenBank/DDBJ databases">
        <title>Lysinibacillus sp. YLB-03 draft genome sequence.</title>
        <authorList>
            <person name="Yu L."/>
        </authorList>
    </citation>
    <scope>NUCLEOTIDE SEQUENCE [LARGE SCALE GENOMIC DNA]</scope>
    <source>
        <strain evidence="3 4">YLB-03</strain>
    </source>
</reference>
<evidence type="ECO:0000259" key="2">
    <source>
        <dbReference type="Pfam" id="PF11181"/>
    </source>
</evidence>
<keyword evidence="4" id="KW-1185">Reference proteome</keyword>
<evidence type="ECO:0000313" key="4">
    <source>
        <dbReference type="Proteomes" id="UP000265692"/>
    </source>
</evidence>
<dbReference type="Proteomes" id="UP000265692">
    <property type="component" value="Unassembled WGS sequence"/>
</dbReference>
<dbReference type="OrthoDB" id="2678178at2"/>
<feature type="domain" description="General stress protein 17M-like" evidence="2">
    <location>
        <begin position="10"/>
        <end position="101"/>
    </location>
</feature>
<dbReference type="PANTHER" id="PTHR38463">
    <property type="entry name" value="STRESS RESPONSE PROTEIN YSNF"/>
    <property type="match status" value="1"/>
</dbReference>
<evidence type="ECO:0000313" key="3">
    <source>
        <dbReference type="EMBL" id="RHW32428.1"/>
    </source>
</evidence>
<dbReference type="NCBIfam" id="TIGR02271">
    <property type="entry name" value="YsnF/AvaK domain"/>
    <property type="match status" value="1"/>
</dbReference>
<feature type="domain" description="DUF2382" evidence="1">
    <location>
        <begin position="131"/>
        <end position="247"/>
    </location>
</feature>
<organism evidence="3 4">
    <name type="scientific">Ureibacillus yapensis</name>
    <dbReference type="NCBI Taxonomy" id="2304605"/>
    <lineage>
        <taxon>Bacteria</taxon>
        <taxon>Bacillati</taxon>
        <taxon>Bacillota</taxon>
        <taxon>Bacilli</taxon>
        <taxon>Bacillales</taxon>
        <taxon>Caryophanaceae</taxon>
        <taxon>Ureibacillus</taxon>
    </lineage>
</organism>
<dbReference type="InterPro" id="IPR025889">
    <property type="entry name" value="GSP17M-like_dom"/>
</dbReference>
<name>A0A396S3B3_9BACL</name>
<evidence type="ECO:0000259" key="1">
    <source>
        <dbReference type="Pfam" id="PF09557"/>
    </source>
</evidence>